<dbReference type="Ensembl" id="ENSCSAVT00000003572.1">
    <property type="protein sequence ID" value="ENSCSAVP00000003517.1"/>
    <property type="gene ID" value="ENSCSAVG00000002095.1"/>
</dbReference>
<dbReference type="SMART" id="SM00382">
    <property type="entry name" value="AAA"/>
    <property type="match status" value="1"/>
</dbReference>
<keyword evidence="11" id="KW-0067">ATP-binding</keyword>
<dbReference type="PANTHER" id="PTHR23076">
    <property type="entry name" value="METALLOPROTEASE M41 FTSH"/>
    <property type="match status" value="1"/>
</dbReference>
<protein>
    <recommendedName>
        <fullName evidence="13">AAA+ ATPase domain-containing protein</fullName>
    </recommendedName>
</protein>
<dbReference type="FunFam" id="1.10.8.60:FF:000001">
    <property type="entry name" value="ATP-dependent zinc metalloprotease FtsH"/>
    <property type="match status" value="1"/>
</dbReference>
<dbReference type="Pfam" id="PF17862">
    <property type="entry name" value="AAA_lid_3"/>
    <property type="match status" value="1"/>
</dbReference>
<dbReference type="InterPro" id="IPR003960">
    <property type="entry name" value="ATPase_AAA_CS"/>
</dbReference>
<feature type="compositionally biased region" description="Polar residues" evidence="12">
    <location>
        <begin position="27"/>
        <end position="37"/>
    </location>
</feature>
<dbReference type="SUPFAM" id="SSF52540">
    <property type="entry name" value="P-loop containing nucleoside triphosphate hydrolases"/>
    <property type="match status" value="1"/>
</dbReference>
<evidence type="ECO:0000256" key="7">
    <source>
        <dbReference type="ARBA" id="ARBA00022801"/>
    </source>
</evidence>
<sequence length="633" mass="69616">MLCSNTINAQIISPLVESGFQAVRRLNSSSKSNGTQKQENEKSSKVSEHAAQKLNIPFMPSYLDRMMPHTSFLSSMKDIQINLPKPVRKSQISLLLHSYLTNSSSLSWRMQQIRTFKTKRSVGMSDENSEEKAEATGFSVDKSAIDDNLNNLLKTYDLPNKNATLLRLGMEEGIQLAKENAKNKKKGWTVEKVTSVIGAIVLCVVAYKLFTGLPNRKLFRSMDESGVISDVRFDDVCGMEEAKSELEDVVDYLQDPEKFTQLGAKLPKGILLVGPPGTGKTLLAKAVAGEAGVPFFYAAGSEFDEMFVGVGASRVRKLFENARKQAPAIIFIDEIDACGSKRTNSSLQPFARQTINQLLQEMDGFTKTNPIIVLGATNTGEVLDKALTRPGRFDTQVQVMLPDVHGRKDIFKLYMGKLDIGTNSQLNLDRLAALTIGMTGADISNIVNQAALRAAKLNKRQVDQDDIEYALDKARMGPELKSRAKSESAIRNTAHHEAGHALVAFYTPAAHTIYKATIRQRGPALGHVSLIPEKDSEQSMSKAQIIAMMDVCMGGRIAEELLLGKEHVSTGASSDITNATESAYKLVCMYGMSDKLGLMSYDIGQLSQETKRAVEVEVKKLLEKSYDKAKELI</sequence>
<comment type="similarity">
    <text evidence="4">In the N-terminal section; belongs to the AAA ATPase family.</text>
</comment>
<organism evidence="14 15">
    <name type="scientific">Ciona savignyi</name>
    <name type="common">Pacific transparent sea squirt</name>
    <dbReference type="NCBI Taxonomy" id="51511"/>
    <lineage>
        <taxon>Eukaryota</taxon>
        <taxon>Metazoa</taxon>
        <taxon>Chordata</taxon>
        <taxon>Tunicata</taxon>
        <taxon>Ascidiacea</taxon>
        <taxon>Phlebobranchia</taxon>
        <taxon>Cionidae</taxon>
        <taxon>Ciona</taxon>
    </lineage>
</organism>
<keyword evidence="7" id="KW-0378">Hydrolase</keyword>
<evidence type="ECO:0000256" key="6">
    <source>
        <dbReference type="ARBA" id="ARBA00022723"/>
    </source>
</evidence>
<evidence type="ECO:0000256" key="10">
    <source>
        <dbReference type="ARBA" id="ARBA00023128"/>
    </source>
</evidence>
<dbReference type="HOGENOM" id="CLU_000688_16_2_1"/>
<keyword evidence="10" id="KW-0496">Mitochondrion</keyword>
<dbReference type="eggNOG" id="KOG0734">
    <property type="taxonomic scope" value="Eukaryota"/>
</dbReference>
<dbReference type="GO" id="GO:0051604">
    <property type="term" value="P:protein maturation"/>
    <property type="evidence" value="ECO:0007669"/>
    <property type="project" value="UniProtKB-ARBA"/>
</dbReference>
<dbReference type="FunFam" id="3.40.50.300:FF:000195">
    <property type="entry name" value="ATP-dependent zinc metalloprotease FTSH 11"/>
    <property type="match status" value="1"/>
</dbReference>
<dbReference type="InterPro" id="IPR037219">
    <property type="entry name" value="Peptidase_M41-like"/>
</dbReference>
<dbReference type="Gene3D" id="1.10.8.60">
    <property type="match status" value="1"/>
</dbReference>
<dbReference type="InParanoid" id="H2YDW9"/>
<dbReference type="InterPro" id="IPR000642">
    <property type="entry name" value="Peptidase_M41"/>
</dbReference>
<dbReference type="PROSITE" id="PS00674">
    <property type="entry name" value="AAA"/>
    <property type="match status" value="1"/>
</dbReference>
<evidence type="ECO:0000256" key="12">
    <source>
        <dbReference type="SAM" id="MobiDB-lite"/>
    </source>
</evidence>
<dbReference type="AlphaFoldDB" id="H2YDW9"/>
<dbReference type="GO" id="GO:0005524">
    <property type="term" value="F:ATP binding"/>
    <property type="evidence" value="ECO:0007669"/>
    <property type="project" value="UniProtKB-KW"/>
</dbReference>
<dbReference type="InterPro" id="IPR003593">
    <property type="entry name" value="AAA+_ATPase"/>
</dbReference>
<evidence type="ECO:0000256" key="3">
    <source>
        <dbReference type="ARBA" id="ARBA00010044"/>
    </source>
</evidence>
<evidence type="ECO:0000256" key="9">
    <source>
        <dbReference type="ARBA" id="ARBA00023049"/>
    </source>
</evidence>
<keyword evidence="6" id="KW-0479">Metal-binding</keyword>
<dbReference type="MEROPS" id="M41.026"/>
<dbReference type="SUPFAM" id="SSF140990">
    <property type="entry name" value="FtsH protease domain-like"/>
    <property type="match status" value="1"/>
</dbReference>
<evidence type="ECO:0000313" key="15">
    <source>
        <dbReference type="Proteomes" id="UP000007875"/>
    </source>
</evidence>
<comment type="similarity">
    <text evidence="11">Belongs to the AAA ATPase family.</text>
</comment>
<evidence type="ECO:0000256" key="1">
    <source>
        <dbReference type="ARBA" id="ARBA00001947"/>
    </source>
</evidence>
<name>H2YDW9_CIOSA</name>
<reference evidence="14" key="2">
    <citation type="submission" date="2025-08" db="UniProtKB">
        <authorList>
            <consortium name="Ensembl"/>
        </authorList>
    </citation>
    <scope>IDENTIFICATION</scope>
</reference>
<dbReference type="PANTHER" id="PTHR23076:SF97">
    <property type="entry name" value="ATP-DEPENDENT ZINC METALLOPROTEASE YME1L1"/>
    <property type="match status" value="1"/>
</dbReference>
<feature type="compositionally biased region" description="Basic and acidic residues" evidence="12">
    <location>
        <begin position="38"/>
        <end position="49"/>
    </location>
</feature>
<dbReference type="Gene3D" id="3.40.50.300">
    <property type="entry name" value="P-loop containing nucleotide triphosphate hydrolases"/>
    <property type="match status" value="1"/>
</dbReference>
<dbReference type="Pfam" id="PF01434">
    <property type="entry name" value="Peptidase_M41"/>
    <property type="match status" value="1"/>
</dbReference>
<evidence type="ECO:0000256" key="5">
    <source>
        <dbReference type="ARBA" id="ARBA00022670"/>
    </source>
</evidence>
<proteinExistence type="inferred from homology"/>
<dbReference type="GO" id="GO:0004222">
    <property type="term" value="F:metalloendopeptidase activity"/>
    <property type="evidence" value="ECO:0007669"/>
    <property type="project" value="InterPro"/>
</dbReference>
<dbReference type="GO" id="GO:0004176">
    <property type="term" value="F:ATP-dependent peptidase activity"/>
    <property type="evidence" value="ECO:0007669"/>
    <property type="project" value="InterPro"/>
</dbReference>
<feature type="domain" description="AAA+ ATPase" evidence="13">
    <location>
        <begin position="266"/>
        <end position="403"/>
    </location>
</feature>
<evidence type="ECO:0000256" key="8">
    <source>
        <dbReference type="ARBA" id="ARBA00022833"/>
    </source>
</evidence>
<dbReference type="STRING" id="51511.ENSCSAVP00000003517"/>
<dbReference type="Pfam" id="PF00004">
    <property type="entry name" value="AAA"/>
    <property type="match status" value="1"/>
</dbReference>
<evidence type="ECO:0000256" key="4">
    <source>
        <dbReference type="ARBA" id="ARBA00010550"/>
    </source>
</evidence>
<dbReference type="CDD" id="cd19501">
    <property type="entry name" value="RecA-like_FtsH"/>
    <property type="match status" value="1"/>
</dbReference>
<dbReference type="GO" id="GO:0007005">
    <property type="term" value="P:mitochondrion organization"/>
    <property type="evidence" value="ECO:0007669"/>
    <property type="project" value="TreeGrafter"/>
</dbReference>
<dbReference type="InterPro" id="IPR003959">
    <property type="entry name" value="ATPase_AAA_core"/>
</dbReference>
<feature type="region of interest" description="Disordered" evidence="12">
    <location>
        <begin position="27"/>
        <end position="49"/>
    </location>
</feature>
<comment type="similarity">
    <text evidence="3">In the C-terminal section; belongs to the peptidase M41 family.</text>
</comment>
<keyword evidence="15" id="KW-1185">Reference proteome</keyword>
<dbReference type="InterPro" id="IPR041569">
    <property type="entry name" value="AAA_lid_3"/>
</dbReference>
<keyword evidence="9" id="KW-0482">Metalloprotease</keyword>
<keyword evidence="8" id="KW-0862">Zinc</keyword>
<evidence type="ECO:0000256" key="2">
    <source>
        <dbReference type="ARBA" id="ARBA00004173"/>
    </source>
</evidence>
<comment type="cofactor">
    <cofactor evidence="1">
        <name>Zn(2+)</name>
        <dbReference type="ChEBI" id="CHEBI:29105"/>
    </cofactor>
</comment>
<dbReference type="InterPro" id="IPR027417">
    <property type="entry name" value="P-loop_NTPase"/>
</dbReference>
<dbReference type="GO" id="GO:0016887">
    <property type="term" value="F:ATP hydrolysis activity"/>
    <property type="evidence" value="ECO:0007669"/>
    <property type="project" value="InterPro"/>
</dbReference>
<keyword evidence="11" id="KW-0547">Nucleotide-binding</keyword>
<dbReference type="GO" id="GO:0005743">
    <property type="term" value="C:mitochondrial inner membrane"/>
    <property type="evidence" value="ECO:0007669"/>
    <property type="project" value="TreeGrafter"/>
</dbReference>
<dbReference type="GO" id="GO:0006515">
    <property type="term" value="P:protein quality control for misfolded or incompletely synthesized proteins"/>
    <property type="evidence" value="ECO:0007669"/>
    <property type="project" value="TreeGrafter"/>
</dbReference>
<dbReference type="Gene3D" id="1.20.58.760">
    <property type="entry name" value="Peptidase M41"/>
    <property type="match status" value="1"/>
</dbReference>
<keyword evidence="5" id="KW-0645">Protease</keyword>
<dbReference type="GeneTree" id="ENSGT00550000074836"/>
<reference evidence="14" key="3">
    <citation type="submission" date="2025-09" db="UniProtKB">
        <authorList>
            <consortium name="Ensembl"/>
        </authorList>
    </citation>
    <scope>IDENTIFICATION</scope>
</reference>
<evidence type="ECO:0000259" key="13">
    <source>
        <dbReference type="SMART" id="SM00382"/>
    </source>
</evidence>
<comment type="subcellular location">
    <subcellularLocation>
        <location evidence="2">Mitochondrion</location>
    </subcellularLocation>
</comment>
<dbReference type="Proteomes" id="UP000007875">
    <property type="component" value="Unassembled WGS sequence"/>
</dbReference>
<dbReference type="GO" id="GO:0046872">
    <property type="term" value="F:metal ion binding"/>
    <property type="evidence" value="ECO:0007669"/>
    <property type="project" value="UniProtKB-KW"/>
</dbReference>
<accession>H2YDW9</accession>
<evidence type="ECO:0000256" key="11">
    <source>
        <dbReference type="RuleBase" id="RU003651"/>
    </source>
</evidence>
<evidence type="ECO:0000313" key="14">
    <source>
        <dbReference type="Ensembl" id="ENSCSAVP00000003517.1"/>
    </source>
</evidence>
<reference evidence="15" key="1">
    <citation type="submission" date="2003-08" db="EMBL/GenBank/DDBJ databases">
        <authorList>
            <person name="Birren B."/>
            <person name="Nusbaum C."/>
            <person name="Abebe A."/>
            <person name="Abouelleil A."/>
            <person name="Adekoya E."/>
            <person name="Ait-zahra M."/>
            <person name="Allen N."/>
            <person name="Allen T."/>
            <person name="An P."/>
            <person name="Anderson M."/>
            <person name="Anderson S."/>
            <person name="Arachchi H."/>
            <person name="Armbruster J."/>
            <person name="Bachantsang P."/>
            <person name="Baldwin J."/>
            <person name="Barry A."/>
            <person name="Bayul T."/>
            <person name="Blitshsteyn B."/>
            <person name="Bloom T."/>
            <person name="Blye J."/>
            <person name="Boguslavskiy L."/>
            <person name="Borowsky M."/>
            <person name="Boukhgalter B."/>
            <person name="Brunache A."/>
            <person name="Butler J."/>
            <person name="Calixte N."/>
            <person name="Calvo S."/>
            <person name="Camarata J."/>
            <person name="Campo K."/>
            <person name="Chang J."/>
            <person name="Cheshatsang Y."/>
            <person name="Citroen M."/>
            <person name="Collymore A."/>
            <person name="Considine T."/>
            <person name="Cook A."/>
            <person name="Cooke P."/>
            <person name="Corum B."/>
            <person name="Cuomo C."/>
            <person name="David R."/>
            <person name="Dawoe T."/>
            <person name="Degray S."/>
            <person name="Dodge S."/>
            <person name="Dooley K."/>
            <person name="Dorje P."/>
            <person name="Dorjee K."/>
            <person name="Dorris L."/>
            <person name="Duffey N."/>
            <person name="Dupes A."/>
            <person name="Elkins T."/>
            <person name="Engels R."/>
            <person name="Erickson J."/>
            <person name="Farina A."/>
            <person name="Faro S."/>
            <person name="Ferreira P."/>
            <person name="Fischer H."/>
            <person name="Fitzgerald M."/>
            <person name="Foley K."/>
            <person name="Gage D."/>
            <person name="Galagan J."/>
            <person name="Gearin G."/>
            <person name="Gnerre S."/>
            <person name="Gnirke A."/>
            <person name="Goyette A."/>
            <person name="Graham J."/>
            <person name="Grandbois E."/>
            <person name="Gyaltsen K."/>
            <person name="Hafez N."/>
            <person name="Hagopian D."/>
            <person name="Hagos B."/>
            <person name="Hall J."/>
            <person name="Hatcher B."/>
            <person name="Heller A."/>
            <person name="Higgins H."/>
            <person name="Honan T."/>
            <person name="Horn A."/>
            <person name="Houde N."/>
            <person name="Hughes L."/>
            <person name="Hulme W."/>
            <person name="Husby E."/>
            <person name="Iliev I."/>
            <person name="Jaffe D."/>
            <person name="Jones C."/>
            <person name="Kamal M."/>
            <person name="Kamat A."/>
            <person name="Kamvysselis M."/>
            <person name="Karlsson E."/>
            <person name="Kells C."/>
            <person name="Kieu A."/>
            <person name="Kisner P."/>
            <person name="Kodira C."/>
            <person name="Kulbokas E."/>
            <person name="Labutti K."/>
            <person name="Lama D."/>
            <person name="Landers T."/>
            <person name="Leger J."/>
            <person name="Levine S."/>
            <person name="Lewis D."/>
            <person name="Lewis T."/>
            <person name="Lindblad-toh K."/>
            <person name="Liu X."/>
            <person name="Lokyitsang T."/>
            <person name="Lokyitsang Y."/>
            <person name="Lucien O."/>
            <person name="Lui A."/>
            <person name="Ma L.J."/>
            <person name="Mabbitt R."/>
            <person name="Macdonald J."/>
            <person name="Maclean C."/>
            <person name="Major J."/>
            <person name="Manning J."/>
            <person name="Marabella R."/>
            <person name="Maru K."/>
            <person name="Matthews C."/>
            <person name="Mauceli E."/>
            <person name="Mccarthy M."/>
            <person name="Mcdonough S."/>
            <person name="Mcghee T."/>
            <person name="Meldrim J."/>
            <person name="Meneus L."/>
            <person name="Mesirov J."/>
            <person name="Mihalev A."/>
            <person name="Mihova T."/>
            <person name="Mikkelsen T."/>
            <person name="Mlenga V."/>
            <person name="Moru K."/>
            <person name="Mozes J."/>
            <person name="Mulrain L."/>
            <person name="Munson G."/>
            <person name="Naylor J."/>
            <person name="Newes C."/>
            <person name="Nguyen C."/>
            <person name="Nguyen N."/>
            <person name="Nguyen T."/>
            <person name="Nicol R."/>
            <person name="Nielsen C."/>
            <person name="Nizzari M."/>
            <person name="Norbu C."/>
            <person name="Norbu N."/>
            <person name="O'donnell P."/>
            <person name="Okoawo O."/>
            <person name="O'leary S."/>
            <person name="Omotosho B."/>
            <person name="O'neill K."/>
            <person name="Osman S."/>
            <person name="Parker S."/>
            <person name="Perrin D."/>
            <person name="Phunkhang P."/>
            <person name="Piqani B."/>
            <person name="Purcell S."/>
            <person name="Rachupka T."/>
            <person name="Ramasamy U."/>
            <person name="Rameau R."/>
            <person name="Ray V."/>
            <person name="Raymond C."/>
            <person name="Retta R."/>
            <person name="Richardson S."/>
            <person name="Rise C."/>
            <person name="Rodriguez J."/>
            <person name="Rogers J."/>
            <person name="Rogov P."/>
            <person name="Rutman M."/>
            <person name="Schupbach R."/>
            <person name="Seaman C."/>
            <person name="Settipalli S."/>
            <person name="Sharpe T."/>
            <person name="Sheridan J."/>
            <person name="Sherpa N."/>
            <person name="Shi J."/>
            <person name="Smirnov S."/>
            <person name="Smith C."/>
            <person name="Sougnez C."/>
            <person name="Spencer B."/>
            <person name="Stalker J."/>
            <person name="Stange-thomann N."/>
            <person name="Stavropoulos S."/>
            <person name="Stetson K."/>
            <person name="Stone C."/>
            <person name="Stone S."/>
            <person name="Stubbs M."/>
            <person name="Talamas J."/>
            <person name="Tchuinga P."/>
            <person name="Tenzing P."/>
            <person name="Tesfaye S."/>
            <person name="Theodore J."/>
            <person name="Thoulutsang Y."/>
            <person name="Topham K."/>
            <person name="Towey S."/>
            <person name="Tsamla T."/>
            <person name="Tsomo N."/>
            <person name="Vallee D."/>
            <person name="Vassiliev H."/>
            <person name="Venkataraman V."/>
            <person name="Vinson J."/>
            <person name="Vo A."/>
            <person name="Wade C."/>
            <person name="Wang S."/>
            <person name="Wangchuk T."/>
            <person name="Wangdi T."/>
            <person name="Whittaker C."/>
            <person name="Wilkinson J."/>
            <person name="Wu Y."/>
            <person name="Wyman D."/>
            <person name="Yadav S."/>
            <person name="Yang S."/>
            <person name="Yang X."/>
            <person name="Yeager S."/>
            <person name="Yee E."/>
            <person name="Young G."/>
            <person name="Zainoun J."/>
            <person name="Zembeck L."/>
            <person name="Zimmer A."/>
            <person name="Zody M."/>
            <person name="Lander E."/>
        </authorList>
    </citation>
    <scope>NUCLEOTIDE SEQUENCE [LARGE SCALE GENOMIC DNA]</scope>
</reference>